<dbReference type="EMBL" id="HG792015">
    <property type="protein sequence ID" value="CDM26985.1"/>
    <property type="molecule type" value="Genomic_DNA"/>
</dbReference>
<sequence>MGMRVNISGILICPCLGDVGRAENNKYNYYQKGLGFDSPGGDNIPFTGRPMYETLL</sequence>
<evidence type="ECO:0000313" key="1">
    <source>
        <dbReference type="EMBL" id="CDM26985.1"/>
    </source>
</evidence>
<gene>
    <name evidence="1" type="ORF">PROQFM164_S01g000794</name>
</gene>
<organism evidence="1 2">
    <name type="scientific">Penicillium roqueforti (strain FM164)</name>
    <dbReference type="NCBI Taxonomy" id="1365484"/>
    <lineage>
        <taxon>Eukaryota</taxon>
        <taxon>Fungi</taxon>
        <taxon>Dikarya</taxon>
        <taxon>Ascomycota</taxon>
        <taxon>Pezizomycotina</taxon>
        <taxon>Eurotiomycetes</taxon>
        <taxon>Eurotiomycetidae</taxon>
        <taxon>Eurotiales</taxon>
        <taxon>Aspergillaceae</taxon>
        <taxon>Penicillium</taxon>
    </lineage>
</organism>
<dbReference type="AlphaFoldDB" id="W6PSY2"/>
<accession>W6PSY2</accession>
<protein>
    <submittedName>
        <fullName evidence="1">Genomic scaffold, ProqFM164S01</fullName>
    </submittedName>
</protein>
<reference evidence="1" key="1">
    <citation type="journal article" date="2014" name="Nat. Commun.">
        <title>Multiple recent horizontal transfers of a large genomic region in cheese making fungi.</title>
        <authorList>
            <person name="Cheeseman K."/>
            <person name="Ropars J."/>
            <person name="Renault P."/>
            <person name="Dupont J."/>
            <person name="Gouzy J."/>
            <person name="Branca A."/>
            <person name="Abraham A.L."/>
            <person name="Ceppi M."/>
            <person name="Conseiller E."/>
            <person name="Debuchy R."/>
            <person name="Malagnac F."/>
            <person name="Goarin A."/>
            <person name="Silar P."/>
            <person name="Lacoste S."/>
            <person name="Sallet E."/>
            <person name="Bensimon A."/>
            <person name="Giraud T."/>
            <person name="Brygoo Y."/>
        </authorList>
    </citation>
    <scope>NUCLEOTIDE SEQUENCE [LARGE SCALE GENOMIC DNA]</scope>
    <source>
        <strain evidence="1">FM164</strain>
    </source>
</reference>
<proteinExistence type="predicted"/>
<evidence type="ECO:0000313" key="2">
    <source>
        <dbReference type="Proteomes" id="UP000030686"/>
    </source>
</evidence>
<keyword evidence="2" id="KW-1185">Reference proteome</keyword>
<dbReference type="Proteomes" id="UP000030686">
    <property type="component" value="Unassembled WGS sequence"/>
</dbReference>
<name>W6PSY2_PENRF</name>